<accession>A0AAW1PWP6</accession>
<organism evidence="3 4">
    <name type="scientific">[Myrmecia] bisecta</name>
    <dbReference type="NCBI Taxonomy" id="41462"/>
    <lineage>
        <taxon>Eukaryota</taxon>
        <taxon>Viridiplantae</taxon>
        <taxon>Chlorophyta</taxon>
        <taxon>core chlorophytes</taxon>
        <taxon>Trebouxiophyceae</taxon>
        <taxon>Trebouxiales</taxon>
        <taxon>Trebouxiaceae</taxon>
        <taxon>Myrmecia</taxon>
    </lineage>
</organism>
<comment type="pathway">
    <text evidence="1">Protein modification; protein ubiquitination.</text>
</comment>
<gene>
    <name evidence="3" type="ORF">WJX72_010044</name>
</gene>
<feature type="domain" description="BTB" evidence="2">
    <location>
        <begin position="13"/>
        <end position="70"/>
    </location>
</feature>
<keyword evidence="4" id="KW-1185">Reference proteome</keyword>
<dbReference type="PANTHER" id="PTHR46336">
    <property type="entry name" value="OS02G0260700 PROTEIN"/>
    <property type="match status" value="1"/>
</dbReference>
<dbReference type="PANTHER" id="PTHR46336:SF3">
    <property type="entry name" value="BTB_POZ DOMAIN-CONTAINING PROTEIN POB1"/>
    <property type="match status" value="1"/>
</dbReference>
<dbReference type="InterPro" id="IPR000210">
    <property type="entry name" value="BTB/POZ_dom"/>
</dbReference>
<evidence type="ECO:0000259" key="2">
    <source>
        <dbReference type="PROSITE" id="PS50097"/>
    </source>
</evidence>
<dbReference type="InterPro" id="IPR045890">
    <property type="entry name" value="POB1-like"/>
</dbReference>
<comment type="caution">
    <text evidence="3">The sequence shown here is derived from an EMBL/GenBank/DDBJ whole genome shotgun (WGS) entry which is preliminary data.</text>
</comment>
<dbReference type="SUPFAM" id="SSF54695">
    <property type="entry name" value="POZ domain"/>
    <property type="match status" value="1"/>
</dbReference>
<dbReference type="AlphaFoldDB" id="A0AAW1PWP6"/>
<dbReference type="InterPro" id="IPR011333">
    <property type="entry name" value="SKP1/BTB/POZ_sf"/>
</dbReference>
<dbReference type="EMBL" id="JALJOR010000008">
    <property type="protein sequence ID" value="KAK9813167.1"/>
    <property type="molecule type" value="Genomic_DNA"/>
</dbReference>
<evidence type="ECO:0000256" key="1">
    <source>
        <dbReference type="ARBA" id="ARBA00004906"/>
    </source>
</evidence>
<dbReference type="Gene3D" id="3.30.710.10">
    <property type="entry name" value="Potassium Channel Kv1.1, Chain A"/>
    <property type="match status" value="1"/>
</dbReference>
<dbReference type="SMART" id="SM00225">
    <property type="entry name" value="BTB"/>
    <property type="match status" value="1"/>
</dbReference>
<name>A0AAW1PWP6_9CHLO</name>
<dbReference type="Proteomes" id="UP001489004">
    <property type="component" value="Unassembled WGS sequence"/>
</dbReference>
<proteinExistence type="predicted"/>
<dbReference type="PROSITE" id="PS50097">
    <property type="entry name" value="BTB"/>
    <property type="match status" value="1"/>
</dbReference>
<protein>
    <recommendedName>
        <fullName evidence="2">BTB domain-containing protein</fullName>
    </recommendedName>
</protein>
<evidence type="ECO:0000313" key="3">
    <source>
        <dbReference type="EMBL" id="KAK9813167.1"/>
    </source>
</evidence>
<reference evidence="3 4" key="1">
    <citation type="journal article" date="2024" name="Nat. Commun.">
        <title>Phylogenomics reveals the evolutionary origins of lichenization in chlorophyte algae.</title>
        <authorList>
            <person name="Puginier C."/>
            <person name="Libourel C."/>
            <person name="Otte J."/>
            <person name="Skaloud P."/>
            <person name="Haon M."/>
            <person name="Grisel S."/>
            <person name="Petersen M."/>
            <person name="Berrin J.G."/>
            <person name="Delaux P.M."/>
            <person name="Dal Grande F."/>
            <person name="Keller J."/>
        </authorList>
    </citation>
    <scope>NUCLEOTIDE SEQUENCE [LARGE SCALE GENOMIC DNA]</scope>
    <source>
        <strain evidence="3 4">SAG 2043</strain>
    </source>
</reference>
<dbReference type="Pfam" id="PF00651">
    <property type="entry name" value="BTB"/>
    <property type="match status" value="1"/>
</dbReference>
<evidence type="ECO:0000313" key="4">
    <source>
        <dbReference type="Proteomes" id="UP001489004"/>
    </source>
</evidence>
<dbReference type="CDD" id="cd18186">
    <property type="entry name" value="BTB_POZ_ZBTB_KLHL-like"/>
    <property type="match status" value="1"/>
</dbReference>
<sequence length="374" mass="41404">MGSSKQEPAVAFELHVNGVILAGASEWFRRKLEAYQEPGEPLVVELEPGKEDLFKQLVKFMYSEQLETNSDTEALQLLVLANEYGVEDCVSKCSELLNGGDITLETAIQVCALTSQQDHGKQLQDLSQKAFALIMDELGDLDKVVNEEALWRRWLDLPFGVVKDVGTDVFEAMAYKCTHPIVSQFVAEKNSGIQPPRTHCASGDTIKSHTCTVKVPVAAVAALACGDANNIKCMARSKTIRLGGYTWNLELWRGKTANNLGIWCECWFGPIGISTFHEQRDYDGTKEELRHPKYAVAAKSKITLHRPGGADDEQIQSATRPFMSKCWGFPTAVELPAEEAGGPAQPFVDRMKADGYIADGHLCFTWQMEMPLTQ</sequence>